<proteinExistence type="inferred from homology"/>
<reference evidence="16 17" key="1">
    <citation type="submission" date="2024-01" db="EMBL/GenBank/DDBJ databases">
        <title>Seven novel Bacillus-like species.</title>
        <authorList>
            <person name="Liu G."/>
        </authorList>
    </citation>
    <scope>NUCLEOTIDE SEQUENCE [LARGE SCALE GENOMIC DNA]</scope>
    <source>
        <strain evidence="16 17">FJAT-51639</strain>
    </source>
</reference>
<evidence type="ECO:0000256" key="3">
    <source>
        <dbReference type="ARBA" id="ARBA00007164"/>
    </source>
</evidence>
<keyword evidence="8 16" id="KW-0378">Hydrolase</keyword>
<dbReference type="PRINTS" id="PR00725">
    <property type="entry name" value="DADACBPTASE1"/>
</dbReference>
<evidence type="ECO:0000256" key="5">
    <source>
        <dbReference type="ARBA" id="ARBA00022645"/>
    </source>
</evidence>
<name>A0ABU8FED0_9BACI</name>
<dbReference type="RefSeq" id="WP_336471844.1">
    <property type="nucleotide sequence ID" value="NZ_JBAWSX010000003.1"/>
</dbReference>
<dbReference type="SUPFAM" id="SSF56601">
    <property type="entry name" value="beta-lactamase/transpeptidase-like"/>
    <property type="match status" value="1"/>
</dbReference>
<protein>
    <recommendedName>
        <fullName evidence="4">serine-type D-Ala-D-Ala carboxypeptidase</fullName>
        <ecNumber evidence="4">3.4.16.4</ecNumber>
    </recommendedName>
</protein>
<keyword evidence="7 14" id="KW-0732">Signal</keyword>
<comment type="caution">
    <text evidence="16">The sequence shown here is derived from an EMBL/GenBank/DDBJ whole genome shotgun (WGS) entry which is preliminary data.</text>
</comment>
<keyword evidence="6" id="KW-0645">Protease</keyword>
<dbReference type="InterPro" id="IPR037167">
    <property type="entry name" value="Peptidase_S11_C_sf"/>
</dbReference>
<evidence type="ECO:0000256" key="8">
    <source>
        <dbReference type="ARBA" id="ARBA00022801"/>
    </source>
</evidence>
<keyword evidence="11" id="KW-0961">Cell wall biogenesis/degradation</keyword>
<feature type="signal peptide" evidence="14">
    <location>
        <begin position="1"/>
        <end position="25"/>
    </location>
</feature>
<dbReference type="GO" id="GO:0016787">
    <property type="term" value="F:hydrolase activity"/>
    <property type="evidence" value="ECO:0007669"/>
    <property type="project" value="UniProtKB-KW"/>
</dbReference>
<keyword evidence="5" id="KW-0121">Carboxypeptidase</keyword>
<dbReference type="PANTHER" id="PTHR21581:SF11">
    <property type="entry name" value="D-ALANYL-D-ALANINE CARBOXYPEPTIDASE DACA"/>
    <property type="match status" value="1"/>
</dbReference>
<evidence type="ECO:0000256" key="14">
    <source>
        <dbReference type="SAM" id="SignalP"/>
    </source>
</evidence>
<comment type="pathway">
    <text evidence="2">Cell wall biogenesis; peptidoglycan biosynthesis.</text>
</comment>
<evidence type="ECO:0000256" key="9">
    <source>
        <dbReference type="ARBA" id="ARBA00022960"/>
    </source>
</evidence>
<dbReference type="Gene3D" id="2.60.410.10">
    <property type="entry name" value="D-Ala-D-Ala carboxypeptidase, C-terminal domain"/>
    <property type="match status" value="1"/>
</dbReference>
<dbReference type="Pfam" id="PF07943">
    <property type="entry name" value="PBP5_C"/>
    <property type="match status" value="1"/>
</dbReference>
<evidence type="ECO:0000256" key="10">
    <source>
        <dbReference type="ARBA" id="ARBA00022984"/>
    </source>
</evidence>
<evidence type="ECO:0000256" key="4">
    <source>
        <dbReference type="ARBA" id="ARBA00012448"/>
    </source>
</evidence>
<evidence type="ECO:0000256" key="6">
    <source>
        <dbReference type="ARBA" id="ARBA00022670"/>
    </source>
</evidence>
<sequence>MRKMLSILLGLTLMFSFIGATPSYAKEDIHVEAAAAILFDADTGKILHEQNPDELLAIASMSKLMVVYSVLEAIKEGKITWDTKVNISDYAYEISRNNEFSNVPFEKGRQYTVRELYHSILVSSANGSSIALAELLAGSEKNFLNLANEHAKKLGLKKYKFVNATGLNNADLKGKHPEGTDPNGENSLSARDMAILSRTIITKYPEILEDTKQRFRNFPDNHPRPIRMENWNWMLPGAAFAYEGTDGLKTGSSDTAGYCFTITAKRGDLRLISVIIKTKSMDERFIESRALMDYGFKNFEKQKLKIDTNNTIPVVKGKEDTVAVTPEKEITVVTKKGSKPPYKISYEANKSISEDGNLVAPVKKNAKVGSLVLESTDQYGFLDGNKQTKFDVKTTQEVDKANWFVLTMRSIGDFFSNMWSKLFG</sequence>
<dbReference type="PANTHER" id="PTHR21581">
    <property type="entry name" value="D-ALANYL-D-ALANINE CARBOXYPEPTIDASE"/>
    <property type="match status" value="1"/>
</dbReference>
<evidence type="ECO:0000256" key="11">
    <source>
        <dbReference type="ARBA" id="ARBA00023316"/>
    </source>
</evidence>
<dbReference type="InterPro" id="IPR018044">
    <property type="entry name" value="Peptidase_S11"/>
</dbReference>
<dbReference type="EMBL" id="JBAWSX010000003">
    <property type="protein sequence ID" value="MEI4801039.1"/>
    <property type="molecule type" value="Genomic_DNA"/>
</dbReference>
<dbReference type="InterPro" id="IPR015956">
    <property type="entry name" value="Peniciliin-bd_prot_C_sf"/>
</dbReference>
<dbReference type="SUPFAM" id="SSF69189">
    <property type="entry name" value="Penicillin-binding protein associated domain"/>
    <property type="match status" value="1"/>
</dbReference>
<evidence type="ECO:0000256" key="2">
    <source>
        <dbReference type="ARBA" id="ARBA00004752"/>
    </source>
</evidence>
<evidence type="ECO:0000259" key="15">
    <source>
        <dbReference type="SMART" id="SM00936"/>
    </source>
</evidence>
<dbReference type="InterPro" id="IPR012338">
    <property type="entry name" value="Beta-lactam/transpept-like"/>
</dbReference>
<dbReference type="SMART" id="SM00936">
    <property type="entry name" value="PBP5_C"/>
    <property type="match status" value="1"/>
</dbReference>
<dbReference type="Pfam" id="PF00768">
    <property type="entry name" value="Peptidase_S11"/>
    <property type="match status" value="1"/>
</dbReference>
<keyword evidence="10" id="KW-0573">Peptidoglycan synthesis</keyword>
<evidence type="ECO:0000313" key="16">
    <source>
        <dbReference type="EMBL" id="MEI4801039.1"/>
    </source>
</evidence>
<feature type="chain" id="PRO_5045923030" description="serine-type D-Ala-D-Ala carboxypeptidase" evidence="14">
    <location>
        <begin position="26"/>
        <end position="424"/>
    </location>
</feature>
<dbReference type="InterPro" id="IPR001967">
    <property type="entry name" value="Peptidase_S11_N"/>
</dbReference>
<evidence type="ECO:0000256" key="12">
    <source>
        <dbReference type="ARBA" id="ARBA00034000"/>
    </source>
</evidence>
<gene>
    <name evidence="16" type="ORF">WAZ07_06810</name>
</gene>
<comment type="similarity">
    <text evidence="3 13">Belongs to the peptidase S11 family.</text>
</comment>
<keyword evidence="17" id="KW-1185">Reference proteome</keyword>
<dbReference type="Proteomes" id="UP001372526">
    <property type="component" value="Unassembled WGS sequence"/>
</dbReference>
<evidence type="ECO:0000256" key="7">
    <source>
        <dbReference type="ARBA" id="ARBA00022729"/>
    </source>
</evidence>
<keyword evidence="9" id="KW-0133">Cell shape</keyword>
<evidence type="ECO:0000313" key="17">
    <source>
        <dbReference type="Proteomes" id="UP001372526"/>
    </source>
</evidence>
<dbReference type="EC" id="3.4.16.4" evidence="4"/>
<accession>A0ABU8FED0</accession>
<evidence type="ECO:0000256" key="13">
    <source>
        <dbReference type="RuleBase" id="RU004016"/>
    </source>
</evidence>
<dbReference type="InterPro" id="IPR012907">
    <property type="entry name" value="Peptidase_S11_C"/>
</dbReference>
<dbReference type="Gene3D" id="3.40.710.10">
    <property type="entry name" value="DD-peptidase/beta-lactamase superfamily"/>
    <property type="match status" value="1"/>
</dbReference>
<organism evidence="16 17">
    <name type="scientific">Bacillus bruguierae</name>
    <dbReference type="NCBI Taxonomy" id="3127667"/>
    <lineage>
        <taxon>Bacteria</taxon>
        <taxon>Bacillati</taxon>
        <taxon>Bacillota</taxon>
        <taxon>Bacilli</taxon>
        <taxon>Bacillales</taxon>
        <taxon>Bacillaceae</taxon>
        <taxon>Bacillus</taxon>
    </lineage>
</organism>
<comment type="catalytic activity">
    <reaction evidence="12">
        <text>Preferential cleavage: (Ac)2-L-Lys-D-Ala-|-D-Ala. Also transpeptidation of peptidyl-alanyl moieties that are N-acyl substituents of D-alanine.</text>
        <dbReference type="EC" id="3.4.16.4"/>
    </reaction>
</comment>
<feature type="domain" description="Peptidase S11 D-Ala-D-Ala carboxypeptidase A C-terminal" evidence="15">
    <location>
        <begin position="299"/>
        <end position="400"/>
    </location>
</feature>
<comment type="function">
    <text evidence="1">Removes C-terminal D-alanyl residues from sugar-peptide cell wall precursors.</text>
</comment>
<evidence type="ECO:0000256" key="1">
    <source>
        <dbReference type="ARBA" id="ARBA00003217"/>
    </source>
</evidence>